<dbReference type="EMBL" id="KN654240">
    <property type="protein sequence ID" value="KHN25586.1"/>
    <property type="molecule type" value="Genomic_DNA"/>
</dbReference>
<accession>A0A0B2QVD6</accession>
<protein>
    <submittedName>
        <fullName evidence="1">Uncharacterized protein</fullName>
    </submittedName>
</protein>
<gene>
    <name evidence="1" type="ORF">glysoja_041759</name>
</gene>
<evidence type="ECO:0000313" key="1">
    <source>
        <dbReference type="EMBL" id="KHN25586.1"/>
    </source>
</evidence>
<dbReference type="PANTHER" id="PTHR47344:SF1">
    <property type="entry name" value="RING ZINC FINGER PROTEIN-RELATED"/>
    <property type="match status" value="1"/>
</dbReference>
<organism evidence="1">
    <name type="scientific">Glycine soja</name>
    <name type="common">Wild soybean</name>
    <dbReference type="NCBI Taxonomy" id="3848"/>
    <lineage>
        <taxon>Eukaryota</taxon>
        <taxon>Viridiplantae</taxon>
        <taxon>Streptophyta</taxon>
        <taxon>Embryophyta</taxon>
        <taxon>Tracheophyta</taxon>
        <taxon>Spermatophyta</taxon>
        <taxon>Magnoliopsida</taxon>
        <taxon>eudicotyledons</taxon>
        <taxon>Gunneridae</taxon>
        <taxon>Pentapetalae</taxon>
        <taxon>rosids</taxon>
        <taxon>fabids</taxon>
        <taxon>Fabales</taxon>
        <taxon>Fabaceae</taxon>
        <taxon>Papilionoideae</taxon>
        <taxon>50 kb inversion clade</taxon>
        <taxon>NPAAA clade</taxon>
        <taxon>indigoferoid/millettioid clade</taxon>
        <taxon>Phaseoleae</taxon>
        <taxon>Glycine</taxon>
        <taxon>Glycine subgen. Soja</taxon>
    </lineage>
</organism>
<proteinExistence type="predicted"/>
<sequence length="124" mass="13911">VFDLDIDEEEVLKLATLGNGANSKDTIDTLKRSLVMRNRSYKELMANCTILGRGKARYSKKLEKVKEKITKLKSNVTVDTKQENLPERDDGSEKGGFATRAQPGWLCKTLRGGLRTIEVKRVAL</sequence>
<feature type="non-terminal residue" evidence="1">
    <location>
        <position position="1"/>
    </location>
</feature>
<name>A0A0B2QVD6_GLYSO</name>
<reference evidence="1" key="1">
    <citation type="submission" date="2014-07" db="EMBL/GenBank/DDBJ databases">
        <title>Identification of a novel salt tolerance gene in wild soybean by whole-genome sequencing.</title>
        <authorList>
            <person name="Lam H.-M."/>
            <person name="Qi X."/>
            <person name="Li M.-W."/>
            <person name="Liu X."/>
            <person name="Xie M."/>
            <person name="Ni M."/>
            <person name="Xu X."/>
        </authorList>
    </citation>
    <scope>NUCLEOTIDE SEQUENCE [LARGE SCALE GENOMIC DNA]</scope>
    <source>
        <tissue evidence="1">Root</tissue>
    </source>
</reference>
<dbReference type="Proteomes" id="UP000053555">
    <property type="component" value="Unassembled WGS sequence"/>
</dbReference>
<dbReference type="PANTHER" id="PTHR47344">
    <property type="entry name" value="RING ZINC FINGER PROTEIN-RELATED"/>
    <property type="match status" value="1"/>
</dbReference>
<dbReference type="AlphaFoldDB" id="A0A0B2QVD6"/>